<reference evidence="1 2" key="1">
    <citation type="submission" date="2020-08" db="EMBL/GenBank/DDBJ databases">
        <title>Genomic Encyclopedia of Type Strains, Phase IV (KMG-IV): sequencing the most valuable type-strain genomes for metagenomic binning, comparative biology and taxonomic classification.</title>
        <authorList>
            <person name="Goeker M."/>
        </authorList>
    </citation>
    <scope>NUCLEOTIDE SEQUENCE [LARGE SCALE GENOMIC DNA]</scope>
    <source>
        <strain evidence="1 2">DSM 14878</strain>
    </source>
</reference>
<sequence length="46" mass="4722">MIGFGLVFERQGVAASSQNGKRNFAKGAELRGLAKAAAVNCKLANG</sequence>
<dbReference type="AlphaFoldDB" id="A0A7W6A563"/>
<dbReference type="RefSeq" id="WP_183195965.1">
    <property type="nucleotide sequence ID" value="NZ_JACIDA010000001.1"/>
</dbReference>
<proteinExistence type="predicted"/>
<evidence type="ECO:0000313" key="2">
    <source>
        <dbReference type="Proteomes" id="UP000532936"/>
    </source>
</evidence>
<dbReference type="Proteomes" id="UP000532936">
    <property type="component" value="Unassembled WGS sequence"/>
</dbReference>
<comment type="caution">
    <text evidence="1">The sequence shown here is derived from an EMBL/GenBank/DDBJ whole genome shotgun (WGS) entry which is preliminary data.</text>
</comment>
<name>A0A7W6A563_9CAUL</name>
<gene>
    <name evidence="1" type="ORF">GGR11_001344</name>
</gene>
<protein>
    <submittedName>
        <fullName evidence="1">Uncharacterized protein</fullName>
    </submittedName>
</protein>
<evidence type="ECO:0000313" key="1">
    <source>
        <dbReference type="EMBL" id="MBB3871830.1"/>
    </source>
</evidence>
<accession>A0A7W6A563</accession>
<dbReference type="EMBL" id="JACIDA010000001">
    <property type="protein sequence ID" value="MBB3871830.1"/>
    <property type="molecule type" value="Genomic_DNA"/>
</dbReference>
<organism evidence="1 2">
    <name type="scientific">Brevundimonas mediterranea</name>
    <dbReference type="NCBI Taxonomy" id="74329"/>
    <lineage>
        <taxon>Bacteria</taxon>
        <taxon>Pseudomonadati</taxon>
        <taxon>Pseudomonadota</taxon>
        <taxon>Alphaproteobacteria</taxon>
        <taxon>Caulobacterales</taxon>
        <taxon>Caulobacteraceae</taxon>
        <taxon>Brevundimonas</taxon>
    </lineage>
</organism>